<keyword evidence="1" id="KW-0812">Transmembrane</keyword>
<reference evidence="2" key="1">
    <citation type="journal article" date="2020" name="Nature">
        <title>Giant virus diversity and host interactions through global metagenomics.</title>
        <authorList>
            <person name="Schulz F."/>
            <person name="Roux S."/>
            <person name="Paez-Espino D."/>
            <person name="Jungbluth S."/>
            <person name="Walsh D.A."/>
            <person name="Denef V.J."/>
            <person name="McMahon K.D."/>
            <person name="Konstantinidis K.T."/>
            <person name="Eloe-Fadrosh E.A."/>
            <person name="Kyrpides N.C."/>
            <person name="Woyke T."/>
        </authorList>
    </citation>
    <scope>NUCLEOTIDE SEQUENCE</scope>
    <source>
        <strain evidence="2">GVMAG-S-1101182-85</strain>
    </source>
</reference>
<evidence type="ECO:0000313" key="2">
    <source>
        <dbReference type="EMBL" id="QHU13961.1"/>
    </source>
</evidence>
<accession>A0A6C0K9Y2</accession>
<organism evidence="2">
    <name type="scientific">viral metagenome</name>
    <dbReference type="NCBI Taxonomy" id="1070528"/>
    <lineage>
        <taxon>unclassified sequences</taxon>
        <taxon>metagenomes</taxon>
        <taxon>organismal metagenomes</taxon>
    </lineage>
</organism>
<dbReference type="Gene3D" id="2.60.120.620">
    <property type="entry name" value="q2cbj1_9rhob like domain"/>
    <property type="match status" value="1"/>
</dbReference>
<name>A0A6C0K9Y2_9ZZZZ</name>
<protein>
    <recommendedName>
        <fullName evidence="3">Fe2OG dioxygenase domain-containing protein</fullName>
    </recommendedName>
</protein>
<keyword evidence="1" id="KW-0472">Membrane</keyword>
<dbReference type="AlphaFoldDB" id="A0A6C0K9Y2"/>
<evidence type="ECO:0000256" key="1">
    <source>
        <dbReference type="SAM" id="Phobius"/>
    </source>
</evidence>
<keyword evidence="1" id="KW-1133">Transmembrane helix</keyword>
<evidence type="ECO:0008006" key="3">
    <source>
        <dbReference type="Google" id="ProtNLM"/>
    </source>
</evidence>
<proteinExistence type="predicted"/>
<feature type="transmembrane region" description="Helical" evidence="1">
    <location>
        <begin position="14"/>
        <end position="34"/>
    </location>
</feature>
<sequence length="262" mass="30488">MRLSLGKNKLVRRIGFFVFILVHVLLISILIYGYNSGSCKRELKNYECTDTFCLFKELKIDLPSKIRSQATSLLDNKSIQKRVSINMYLENIYNCAVPNKDGITISTQNINKVAPEIIQYYQKDLCQLLSNSIGLKLFPTDLTLPTSCALLIYEREGDWINWHYDYNYYNGRFFTVLIPLTNDITCTEFQYMDDDKKVHSIQLINNNALLFEGNFLYHRATKLCKGQKRAILSVQYVTDNTMSLVNQMRIKLKDFAYIGKLF</sequence>
<dbReference type="EMBL" id="MN740828">
    <property type="protein sequence ID" value="QHU13961.1"/>
    <property type="molecule type" value="Genomic_DNA"/>
</dbReference>